<evidence type="ECO:0000256" key="1">
    <source>
        <dbReference type="ARBA" id="ARBA00022679"/>
    </source>
</evidence>
<accession>A0A318RSE7</accession>
<dbReference type="GO" id="GO:0005886">
    <property type="term" value="C:plasma membrane"/>
    <property type="evidence" value="ECO:0007669"/>
    <property type="project" value="TreeGrafter"/>
</dbReference>
<dbReference type="InterPro" id="IPR002123">
    <property type="entry name" value="Plipid/glycerol_acylTrfase"/>
</dbReference>
<dbReference type="EMBL" id="QJSP01000004">
    <property type="protein sequence ID" value="PYE18614.1"/>
    <property type="molecule type" value="Genomic_DNA"/>
</dbReference>
<dbReference type="Proteomes" id="UP000247591">
    <property type="component" value="Unassembled WGS sequence"/>
</dbReference>
<name>A0A318RSE7_WILLI</name>
<comment type="caution">
    <text evidence="4">The sequence shown here is derived from an EMBL/GenBank/DDBJ whole genome shotgun (WGS) entry which is preliminary data.</text>
</comment>
<dbReference type="GO" id="GO:0003841">
    <property type="term" value="F:1-acylglycerol-3-phosphate O-acyltransferase activity"/>
    <property type="evidence" value="ECO:0007669"/>
    <property type="project" value="TreeGrafter"/>
</dbReference>
<dbReference type="GO" id="GO:0006654">
    <property type="term" value="P:phosphatidic acid biosynthetic process"/>
    <property type="evidence" value="ECO:0007669"/>
    <property type="project" value="TreeGrafter"/>
</dbReference>
<proteinExistence type="predicted"/>
<evidence type="ECO:0000259" key="3">
    <source>
        <dbReference type="SMART" id="SM00563"/>
    </source>
</evidence>
<organism evidence="4 5">
    <name type="scientific">Williamsia limnetica</name>
    <dbReference type="NCBI Taxonomy" id="882452"/>
    <lineage>
        <taxon>Bacteria</taxon>
        <taxon>Bacillati</taxon>
        <taxon>Actinomycetota</taxon>
        <taxon>Actinomycetes</taxon>
        <taxon>Mycobacteriales</taxon>
        <taxon>Nocardiaceae</taxon>
        <taxon>Williamsia</taxon>
    </lineage>
</organism>
<keyword evidence="5" id="KW-1185">Reference proteome</keyword>
<dbReference type="SMART" id="SM00563">
    <property type="entry name" value="PlsC"/>
    <property type="match status" value="1"/>
</dbReference>
<dbReference type="PANTHER" id="PTHR10434">
    <property type="entry name" value="1-ACYL-SN-GLYCEROL-3-PHOSPHATE ACYLTRANSFERASE"/>
    <property type="match status" value="1"/>
</dbReference>
<dbReference type="CDD" id="cd07989">
    <property type="entry name" value="LPLAT_AGPAT-like"/>
    <property type="match status" value="1"/>
</dbReference>
<reference evidence="4 5" key="1">
    <citation type="submission" date="2018-06" db="EMBL/GenBank/DDBJ databases">
        <title>Genomic Encyclopedia of Type Strains, Phase IV (KMG-IV): sequencing the most valuable type-strain genomes for metagenomic binning, comparative biology and taxonomic classification.</title>
        <authorList>
            <person name="Goeker M."/>
        </authorList>
    </citation>
    <scope>NUCLEOTIDE SEQUENCE [LARGE SCALE GENOMIC DNA]</scope>
    <source>
        <strain evidence="4 5">DSM 45521</strain>
    </source>
</reference>
<sequence>MWYWILKFVLVGPALRMVARPRVSGIHHIPERGPVIIAANHLAVIDSFVLCLVINRRLTFLAKNEYFTRPGLRGALQRWFFTAAGQVPVDRSGGTAATTALDAATSILESGGVWAIHPEGTRSPDGHLHRGRTGVARVAALTGAPVIPVALQRTARVRPWHRTRVMIGPPSELRRESVRAGTDQLMMQIREMSGQRYVDTYARRR</sequence>
<protein>
    <submittedName>
        <fullName evidence="4">1-acyl-sn-glycerol-3-phosphate acyltransferase</fullName>
    </submittedName>
</protein>
<keyword evidence="1 4" id="KW-0808">Transferase</keyword>
<dbReference type="PANTHER" id="PTHR10434:SF11">
    <property type="entry name" value="1-ACYL-SN-GLYCEROL-3-PHOSPHATE ACYLTRANSFERASE"/>
    <property type="match status" value="1"/>
</dbReference>
<evidence type="ECO:0000313" key="5">
    <source>
        <dbReference type="Proteomes" id="UP000247591"/>
    </source>
</evidence>
<keyword evidence="2 4" id="KW-0012">Acyltransferase</keyword>
<dbReference type="Pfam" id="PF01553">
    <property type="entry name" value="Acyltransferase"/>
    <property type="match status" value="1"/>
</dbReference>
<dbReference type="OrthoDB" id="9808424at2"/>
<dbReference type="AlphaFoldDB" id="A0A318RSE7"/>
<evidence type="ECO:0000313" key="4">
    <source>
        <dbReference type="EMBL" id="PYE18614.1"/>
    </source>
</evidence>
<dbReference type="RefSeq" id="WP_110469063.1">
    <property type="nucleotide sequence ID" value="NZ_QJSP01000004.1"/>
</dbReference>
<feature type="domain" description="Phospholipid/glycerol acyltransferase" evidence="3">
    <location>
        <begin position="35"/>
        <end position="154"/>
    </location>
</feature>
<gene>
    <name evidence="4" type="ORF">DFR67_104193</name>
</gene>
<evidence type="ECO:0000256" key="2">
    <source>
        <dbReference type="ARBA" id="ARBA00023315"/>
    </source>
</evidence>
<dbReference type="SUPFAM" id="SSF69593">
    <property type="entry name" value="Glycerol-3-phosphate (1)-acyltransferase"/>
    <property type="match status" value="1"/>
</dbReference>